<dbReference type="GO" id="GO:0042802">
    <property type="term" value="F:identical protein binding"/>
    <property type="evidence" value="ECO:0007669"/>
    <property type="project" value="TreeGrafter"/>
</dbReference>
<evidence type="ECO:0000256" key="3">
    <source>
        <dbReference type="ARBA" id="ARBA00023277"/>
    </source>
</evidence>
<dbReference type="GO" id="GO:0006046">
    <property type="term" value="P:N-acetylglucosamine catabolic process"/>
    <property type="evidence" value="ECO:0007669"/>
    <property type="project" value="UniProtKB-UniRule"/>
</dbReference>
<name>A0A0M3RA22_9BACI</name>
<dbReference type="EC" id="3.5.99.6" evidence="4"/>
<dbReference type="GO" id="GO:0006043">
    <property type="term" value="P:glucosamine catabolic process"/>
    <property type="evidence" value="ECO:0007669"/>
    <property type="project" value="TreeGrafter"/>
</dbReference>
<feature type="domain" description="Glucosamine/galactosamine-6-phosphate isomerase" evidence="5">
    <location>
        <begin position="12"/>
        <end position="227"/>
    </location>
</feature>
<dbReference type="FunFam" id="3.40.50.1360:FF:000003">
    <property type="entry name" value="Glucosamine-6-phosphate deaminase"/>
    <property type="match status" value="1"/>
</dbReference>
<dbReference type="GO" id="GO:0005975">
    <property type="term" value="P:carbohydrate metabolic process"/>
    <property type="evidence" value="ECO:0007669"/>
    <property type="project" value="InterPro"/>
</dbReference>
<comment type="similarity">
    <text evidence="4">Belongs to the glucosamine/galactosamine-6-phosphate isomerase family. NagB subfamily.</text>
</comment>
<dbReference type="Proteomes" id="UP000067625">
    <property type="component" value="Chromosome"/>
</dbReference>
<dbReference type="EMBL" id="CP012600">
    <property type="protein sequence ID" value="ALC82432.1"/>
    <property type="molecule type" value="Genomic_DNA"/>
</dbReference>
<keyword evidence="2 4" id="KW-0378">Hydrolase</keyword>
<evidence type="ECO:0000256" key="4">
    <source>
        <dbReference type="HAMAP-Rule" id="MF_01241"/>
    </source>
</evidence>
<comment type="pathway">
    <text evidence="4">Amino-sugar metabolism; N-acetylneuraminate degradation; D-fructose 6-phosphate from N-acetylneuraminate: step 5/5.</text>
</comment>
<gene>
    <name evidence="4" type="primary">nagB</name>
    <name evidence="6" type="ORF">AM592_13195</name>
</gene>
<accession>A0A0M3RA22</accession>
<feature type="active site" description="For ring-opening step" evidence="4">
    <location>
        <position position="137"/>
    </location>
</feature>
<dbReference type="PANTHER" id="PTHR11280:SF5">
    <property type="entry name" value="GLUCOSAMINE-6-PHOSPHATE ISOMERASE"/>
    <property type="match status" value="1"/>
</dbReference>
<dbReference type="InterPro" id="IPR037171">
    <property type="entry name" value="NagB/RpiA_transferase-like"/>
</dbReference>
<dbReference type="PANTHER" id="PTHR11280">
    <property type="entry name" value="GLUCOSAMINE-6-PHOSPHATE ISOMERASE"/>
    <property type="match status" value="1"/>
</dbReference>
<sequence>MVNILIYHSYKELSRAAAEEIASQIQRKADSVLGLATGGTPEGVYDELIDIHKRQNLSFRSVVTFNLDEYVGLGSDDPNSYRYYMTKRLFSHIDIPKDQYFLPDGTNENLLQECEDYEKLITSRGGIDLQLLGIGHNGHIGFNEPGTPFSTKTHTVTLKQQTIEANSRYFHTIEDVPKQAITMGIESILNSKRIILLASGKKKASAVKRLIEGTVDESFPASALHLHPNTTIFIDRDAASLLDD</sequence>
<dbReference type="PATRIC" id="fig|1441095.3.peg.2894"/>
<proteinExistence type="inferred from homology"/>
<dbReference type="Gene3D" id="3.40.50.1360">
    <property type="match status" value="1"/>
</dbReference>
<dbReference type="SUPFAM" id="SSF100950">
    <property type="entry name" value="NagB/RpiA/CoA transferase-like"/>
    <property type="match status" value="1"/>
</dbReference>
<comment type="catalytic activity">
    <reaction evidence="1 4">
        <text>alpha-D-glucosamine 6-phosphate + H2O = beta-D-fructose 6-phosphate + NH4(+)</text>
        <dbReference type="Rhea" id="RHEA:12172"/>
        <dbReference type="ChEBI" id="CHEBI:15377"/>
        <dbReference type="ChEBI" id="CHEBI:28938"/>
        <dbReference type="ChEBI" id="CHEBI:57634"/>
        <dbReference type="ChEBI" id="CHEBI:75989"/>
        <dbReference type="EC" id="3.5.99.6"/>
    </reaction>
</comment>
<evidence type="ECO:0000259" key="5">
    <source>
        <dbReference type="Pfam" id="PF01182"/>
    </source>
</evidence>
<dbReference type="InterPro" id="IPR018321">
    <property type="entry name" value="Glucosamine6P_isomerase_CS"/>
</dbReference>
<dbReference type="GO" id="GO:0005737">
    <property type="term" value="C:cytoplasm"/>
    <property type="evidence" value="ECO:0007669"/>
    <property type="project" value="TreeGrafter"/>
</dbReference>
<evidence type="ECO:0000256" key="2">
    <source>
        <dbReference type="ARBA" id="ARBA00022801"/>
    </source>
</evidence>
<dbReference type="STRING" id="1441095.AM592_13195"/>
<dbReference type="PROSITE" id="PS01161">
    <property type="entry name" value="GLC_GALNAC_ISOMERASE"/>
    <property type="match status" value="1"/>
</dbReference>
<dbReference type="GO" id="GO:0019262">
    <property type="term" value="P:N-acetylneuraminate catabolic process"/>
    <property type="evidence" value="ECO:0007669"/>
    <property type="project" value="UniProtKB-UniRule"/>
</dbReference>
<dbReference type="GO" id="GO:0004342">
    <property type="term" value="F:glucosamine-6-phosphate deaminase activity"/>
    <property type="evidence" value="ECO:0007669"/>
    <property type="project" value="UniProtKB-UniRule"/>
</dbReference>
<reference evidence="6 7" key="2">
    <citation type="journal article" date="2016" name="Int. J. Syst. Evol. Microbiol.">
        <title>Bacillus gobiensis sp. nov., isolated from a soil sample.</title>
        <authorList>
            <person name="Liu B."/>
            <person name="Liu G.H."/>
            <person name="Cetin S."/>
            <person name="Schumann P."/>
            <person name="Pan Z.Z."/>
            <person name="Chen Q.Q."/>
        </authorList>
    </citation>
    <scope>NUCLEOTIDE SEQUENCE [LARGE SCALE GENOMIC DNA]</scope>
    <source>
        <strain evidence="6 7">FJAT-4402</strain>
    </source>
</reference>
<comment type="function">
    <text evidence="4">Catalyzes the reversible isomerization-deamination of glucosamine 6-phosphate (GlcN6P) to form fructose 6-phosphate (Fru6P) and ammonium ion.</text>
</comment>
<dbReference type="RefSeq" id="WP_053604220.1">
    <property type="nucleotide sequence ID" value="NZ_CP012600.1"/>
</dbReference>
<feature type="active site" description="Proton acceptor; for enolization step" evidence="4">
    <location>
        <position position="68"/>
    </location>
</feature>
<keyword evidence="7" id="KW-1185">Reference proteome</keyword>
<dbReference type="InterPro" id="IPR004547">
    <property type="entry name" value="Glucosamine6P_isomerase"/>
</dbReference>
<evidence type="ECO:0000256" key="1">
    <source>
        <dbReference type="ARBA" id="ARBA00000644"/>
    </source>
</evidence>
<evidence type="ECO:0000313" key="7">
    <source>
        <dbReference type="Proteomes" id="UP000067625"/>
    </source>
</evidence>
<dbReference type="AlphaFoldDB" id="A0A0M3RA22"/>
<protein>
    <recommendedName>
        <fullName evidence="4">Glucosamine-6-phosphate deaminase</fullName>
        <ecNumber evidence="4">3.5.99.6</ecNumber>
    </recommendedName>
    <alternativeName>
        <fullName evidence="4">GlcN6P deaminase</fullName>
        <shortName evidence="4">GNPDA</shortName>
    </alternativeName>
    <alternativeName>
        <fullName evidence="4">Glucosamine-6-phosphate isomerase</fullName>
    </alternativeName>
</protein>
<dbReference type="UniPathway" id="UPA00629">
    <property type="reaction ID" value="UER00684"/>
</dbReference>
<reference evidence="7" key="1">
    <citation type="submission" date="2015-08" db="EMBL/GenBank/DDBJ databases">
        <title>Genome sequencing project for genomic taxonomy and phylogenomics of Bacillus-like bacteria.</title>
        <authorList>
            <person name="Liu B."/>
            <person name="Wang J."/>
            <person name="Zhu Y."/>
            <person name="Liu G."/>
            <person name="Chen Q."/>
            <person name="Chen Z."/>
            <person name="Lan J."/>
            <person name="Che J."/>
            <person name="Ge C."/>
            <person name="Shi H."/>
            <person name="Pan Z."/>
            <person name="Liu X."/>
        </authorList>
    </citation>
    <scope>NUCLEOTIDE SEQUENCE [LARGE SCALE GENOMIC DNA]</scope>
    <source>
        <strain evidence="7">FJAT-4402</strain>
    </source>
</reference>
<organism evidence="6 7">
    <name type="scientific">Bacillus gobiensis</name>
    <dbReference type="NCBI Taxonomy" id="1441095"/>
    <lineage>
        <taxon>Bacteria</taxon>
        <taxon>Bacillati</taxon>
        <taxon>Bacillota</taxon>
        <taxon>Bacilli</taxon>
        <taxon>Bacillales</taxon>
        <taxon>Bacillaceae</taxon>
        <taxon>Bacillus</taxon>
    </lineage>
</organism>
<feature type="active site" description="Proton acceptor; for ring-opening step" evidence="4">
    <location>
        <position position="139"/>
    </location>
</feature>
<dbReference type="NCBIfam" id="TIGR00502">
    <property type="entry name" value="nagB"/>
    <property type="match status" value="1"/>
</dbReference>
<evidence type="ECO:0000313" key="6">
    <source>
        <dbReference type="EMBL" id="ALC82432.1"/>
    </source>
</evidence>
<dbReference type="InterPro" id="IPR006148">
    <property type="entry name" value="Glc/Gal-6P_isomerase"/>
</dbReference>
<dbReference type="Pfam" id="PF01182">
    <property type="entry name" value="Glucosamine_iso"/>
    <property type="match status" value="1"/>
</dbReference>
<dbReference type="OrthoDB" id="9791139at2"/>
<keyword evidence="3 4" id="KW-0119">Carbohydrate metabolism</keyword>
<comment type="caution">
    <text evidence="4">Lacks conserved residue(s) required for the propagation of feature annotation.</text>
</comment>
<feature type="active site" description="For ring-opening step" evidence="4">
    <location>
        <position position="144"/>
    </location>
</feature>
<dbReference type="CDD" id="cd01399">
    <property type="entry name" value="GlcN6P_deaminase"/>
    <property type="match status" value="1"/>
</dbReference>
<dbReference type="HAMAP" id="MF_01241">
    <property type="entry name" value="GlcN6P_deamin"/>
    <property type="match status" value="1"/>
</dbReference>